<proteinExistence type="inferred from homology"/>
<dbReference type="Gene3D" id="3.40.30.10">
    <property type="entry name" value="Glutaredoxin"/>
    <property type="match status" value="1"/>
</dbReference>
<dbReference type="SUPFAM" id="SSF52833">
    <property type="entry name" value="Thioredoxin-like"/>
    <property type="match status" value="1"/>
</dbReference>
<sequence>MDPQMTLILSRRHALAFGLAATLATPGLSFAQSSDGAAPANTSTKPVGEMAMGDPDAPITMIEYAMFTCPHCADFVKNVYPRIKEDYVDTGKVRLVFREVYFNAPSLWAALIARCAPADRYFGVADLLFETQAGWLNSTDGPTIMKNLYGIGRQAGLTDAQMDACREDTAFAEALVAEYQKHQSADNVDATPLFFINGERFDNAPYEAFQAKFDAILAAEGQTSN</sequence>
<organism evidence="4 5">
    <name type="scientific">Rhodovulum sulfidophilum</name>
    <name type="common">Rhodobacter sulfidophilus</name>
    <dbReference type="NCBI Taxonomy" id="35806"/>
    <lineage>
        <taxon>Bacteria</taxon>
        <taxon>Pseudomonadati</taxon>
        <taxon>Pseudomonadota</taxon>
        <taxon>Alphaproteobacteria</taxon>
        <taxon>Rhodobacterales</taxon>
        <taxon>Paracoccaceae</taxon>
        <taxon>Rhodovulum</taxon>
    </lineage>
</organism>
<feature type="signal peptide" evidence="2">
    <location>
        <begin position="1"/>
        <end position="31"/>
    </location>
</feature>
<evidence type="ECO:0000256" key="2">
    <source>
        <dbReference type="SAM" id="SignalP"/>
    </source>
</evidence>
<evidence type="ECO:0000313" key="4">
    <source>
        <dbReference type="EMBL" id="PZQ52125.1"/>
    </source>
</evidence>
<evidence type="ECO:0000256" key="1">
    <source>
        <dbReference type="ARBA" id="ARBA00005791"/>
    </source>
</evidence>
<feature type="domain" description="Thioredoxin-like fold" evidence="3">
    <location>
        <begin position="48"/>
        <end position="212"/>
    </location>
</feature>
<comment type="caution">
    <text evidence="4">The sequence shown here is derived from an EMBL/GenBank/DDBJ whole genome shotgun (WGS) entry which is preliminary data.</text>
</comment>
<dbReference type="EMBL" id="QFPW01000001">
    <property type="protein sequence ID" value="PZQ52125.1"/>
    <property type="molecule type" value="Genomic_DNA"/>
</dbReference>
<dbReference type="InterPro" id="IPR006311">
    <property type="entry name" value="TAT_signal"/>
</dbReference>
<name>A0A2W5NMZ4_RHOSU</name>
<dbReference type="PROSITE" id="PS51318">
    <property type="entry name" value="TAT"/>
    <property type="match status" value="1"/>
</dbReference>
<keyword evidence="2" id="KW-0732">Signal</keyword>
<protein>
    <submittedName>
        <fullName evidence="4">Thiol-disulfide oxidoreductase</fullName>
    </submittedName>
</protein>
<evidence type="ECO:0000313" key="5">
    <source>
        <dbReference type="Proteomes" id="UP000249185"/>
    </source>
</evidence>
<reference evidence="4 5" key="1">
    <citation type="submission" date="2017-08" db="EMBL/GenBank/DDBJ databases">
        <title>Infants hospitalized years apart are colonized by the same room-sourced microbial strains.</title>
        <authorList>
            <person name="Brooks B."/>
            <person name="Olm M.R."/>
            <person name="Firek B.A."/>
            <person name="Baker R."/>
            <person name="Thomas B.C."/>
            <person name="Morowitz M.J."/>
            <person name="Banfield J.F."/>
        </authorList>
    </citation>
    <scope>NUCLEOTIDE SEQUENCE [LARGE SCALE GENOMIC DNA]</scope>
    <source>
        <strain evidence="4">S2_005_002_R2_34</strain>
    </source>
</reference>
<dbReference type="AlphaFoldDB" id="A0A2W5NMZ4"/>
<dbReference type="Proteomes" id="UP000249185">
    <property type="component" value="Unassembled WGS sequence"/>
</dbReference>
<evidence type="ECO:0000259" key="3">
    <source>
        <dbReference type="Pfam" id="PF13462"/>
    </source>
</evidence>
<accession>A0A2W5NMZ4</accession>
<dbReference type="PANTHER" id="PTHR13887">
    <property type="entry name" value="GLUTATHIONE S-TRANSFERASE KAPPA"/>
    <property type="match status" value="1"/>
</dbReference>
<dbReference type="InterPro" id="IPR012336">
    <property type="entry name" value="Thioredoxin-like_fold"/>
</dbReference>
<dbReference type="InterPro" id="IPR036249">
    <property type="entry name" value="Thioredoxin-like_sf"/>
</dbReference>
<dbReference type="PANTHER" id="PTHR13887:SF56">
    <property type="entry name" value="THIOREDOXIN-LIKE REDUCTASE RV2466C"/>
    <property type="match status" value="1"/>
</dbReference>
<feature type="chain" id="PRO_5016116049" evidence="2">
    <location>
        <begin position="32"/>
        <end position="225"/>
    </location>
</feature>
<comment type="similarity">
    <text evidence="1">Belongs to the thioredoxin family. DsbA subfamily.</text>
</comment>
<dbReference type="Pfam" id="PF13462">
    <property type="entry name" value="Thioredoxin_4"/>
    <property type="match status" value="1"/>
</dbReference>
<gene>
    <name evidence="4" type="ORF">DI556_00160</name>
</gene>